<organism evidence="1 2">
    <name type="scientific">Anoxybacter fermentans</name>
    <dbReference type="NCBI Taxonomy" id="1323375"/>
    <lineage>
        <taxon>Bacteria</taxon>
        <taxon>Bacillati</taxon>
        <taxon>Bacillota</taxon>
        <taxon>Clostridia</taxon>
        <taxon>Halanaerobiales</taxon>
        <taxon>Anoxybacter</taxon>
    </lineage>
</organism>
<dbReference type="Proteomes" id="UP000267250">
    <property type="component" value="Chromosome"/>
</dbReference>
<dbReference type="OrthoDB" id="1725415at2"/>
<gene>
    <name evidence="1" type="ORF">BBF96_10760</name>
</gene>
<dbReference type="AlphaFoldDB" id="A0A3Q9HR11"/>
<dbReference type="KEGG" id="aft:BBF96_10760"/>
<keyword evidence="2" id="KW-1185">Reference proteome</keyword>
<evidence type="ECO:0000313" key="2">
    <source>
        <dbReference type="Proteomes" id="UP000267250"/>
    </source>
</evidence>
<reference evidence="1 2" key="1">
    <citation type="submission" date="2016-07" db="EMBL/GenBank/DDBJ databases">
        <title>Genome and transcriptome analysis of iron-reducing fermentative bacteria Anoxybacter fermentans.</title>
        <authorList>
            <person name="Zeng X."/>
            <person name="Shao Z."/>
        </authorList>
    </citation>
    <scope>NUCLEOTIDE SEQUENCE [LARGE SCALE GENOMIC DNA]</scope>
    <source>
        <strain evidence="1 2">DY22613</strain>
    </source>
</reference>
<evidence type="ECO:0000313" key="1">
    <source>
        <dbReference type="EMBL" id="AZR73824.1"/>
    </source>
</evidence>
<accession>A0A3Q9HR11</accession>
<dbReference type="RefSeq" id="WP_127017171.1">
    <property type="nucleotide sequence ID" value="NZ_CP016379.1"/>
</dbReference>
<dbReference type="EMBL" id="CP016379">
    <property type="protein sequence ID" value="AZR73824.1"/>
    <property type="molecule type" value="Genomic_DNA"/>
</dbReference>
<name>A0A3Q9HR11_9FIRM</name>
<sequence length="74" mass="8633">MDVGDNIDLNDEKRLEDILASIGPDEKLILLMNRADAHEADDLIRILEEKGFIIQPKGGHEDDYYLHCWRRNKK</sequence>
<protein>
    <submittedName>
        <fullName evidence="1">Uncharacterized protein</fullName>
    </submittedName>
</protein>
<proteinExistence type="predicted"/>